<keyword evidence="7" id="KW-1185">Reference proteome</keyword>
<accession>A0ABZ1B551</accession>
<organism evidence="6 7">
    <name type="scientific">Blastococcus brunescens</name>
    <dbReference type="NCBI Taxonomy" id="1564165"/>
    <lineage>
        <taxon>Bacteria</taxon>
        <taxon>Bacillati</taxon>
        <taxon>Actinomycetota</taxon>
        <taxon>Actinomycetes</taxon>
        <taxon>Geodermatophilales</taxon>
        <taxon>Geodermatophilaceae</taxon>
        <taxon>Blastococcus</taxon>
    </lineage>
</organism>
<dbReference type="SUPFAM" id="SSF49265">
    <property type="entry name" value="Fibronectin type III"/>
    <property type="match status" value="1"/>
</dbReference>
<evidence type="ECO:0000313" key="7">
    <source>
        <dbReference type="Proteomes" id="UP001324287"/>
    </source>
</evidence>
<evidence type="ECO:0000313" key="6">
    <source>
        <dbReference type="EMBL" id="WRL64150.1"/>
    </source>
</evidence>
<dbReference type="PROSITE" id="PS50853">
    <property type="entry name" value="FN3"/>
    <property type="match status" value="1"/>
</dbReference>
<keyword evidence="2" id="KW-0624">Polysaccharide degradation</keyword>
<feature type="compositionally biased region" description="Basic residues" evidence="3">
    <location>
        <begin position="28"/>
        <end position="42"/>
    </location>
</feature>
<name>A0ABZ1B551_9ACTN</name>
<sequence length="380" mass="38519">MRSVSWPPARSGFPPHWSASPAWPRLRPPARRHPPSRPSRGRRVARALPLRGYDAALPAVDRWQYSFDAGVTPLDDASDPGYTNGFDAALLIEGLINGDDYSVVVRGVSEGLDANDPADDEFGAWSAAGTGTPFLPVGAPGTPTVVVGNGTLDVSWTAPTQPGTFDVAGYDVMAYVDTGDNGGPVDLCTTTGALTCSAKVTPGWKYTVLVSAYDADDNWGYESEASAQVTVPALTVPATVPTKSADLTLPAGATSTVAAGKTITVNGSGYQPGSTVTLAIYSTPQVLTTVVADASGNFTVTVTVPAGLAAGDHTLVAAGVDNAGNPRYVNLVVTVSASGAATGAKLAATGADVTVPAIAGLSVLALGGGLIVAARRRNAA</sequence>
<keyword evidence="4" id="KW-0812">Transmembrane</keyword>
<dbReference type="InterPro" id="IPR027273">
    <property type="entry name" value="Neocarzinostatin-like"/>
</dbReference>
<feature type="domain" description="Fibronectin type-III" evidence="5">
    <location>
        <begin position="139"/>
        <end position="234"/>
    </location>
</feature>
<keyword evidence="1" id="KW-0326">Glycosidase</keyword>
<gene>
    <name evidence="6" type="ORF">U6N30_32065</name>
</gene>
<keyword evidence="2" id="KW-0119">Carbohydrate metabolism</keyword>
<evidence type="ECO:0000259" key="5">
    <source>
        <dbReference type="PROSITE" id="PS50853"/>
    </source>
</evidence>
<dbReference type="EMBL" id="CP141261">
    <property type="protein sequence ID" value="WRL64150.1"/>
    <property type="molecule type" value="Genomic_DNA"/>
</dbReference>
<dbReference type="InterPro" id="IPR003961">
    <property type="entry name" value="FN3_dom"/>
</dbReference>
<evidence type="ECO:0000256" key="4">
    <source>
        <dbReference type="SAM" id="Phobius"/>
    </source>
</evidence>
<keyword evidence="1" id="KW-0378">Hydrolase</keyword>
<feature type="region of interest" description="Disordered" evidence="3">
    <location>
        <begin position="1"/>
        <end position="42"/>
    </location>
</feature>
<dbReference type="SUPFAM" id="SSF49319">
    <property type="entry name" value="Actinoxanthin-like"/>
    <property type="match status" value="1"/>
</dbReference>
<keyword evidence="4" id="KW-1133">Transmembrane helix</keyword>
<evidence type="ECO:0000256" key="1">
    <source>
        <dbReference type="ARBA" id="ARBA00023295"/>
    </source>
</evidence>
<dbReference type="InterPro" id="IPR013783">
    <property type="entry name" value="Ig-like_fold"/>
</dbReference>
<evidence type="ECO:0000256" key="2">
    <source>
        <dbReference type="ARBA" id="ARBA00023326"/>
    </source>
</evidence>
<dbReference type="Proteomes" id="UP001324287">
    <property type="component" value="Chromosome"/>
</dbReference>
<feature type="transmembrane region" description="Helical" evidence="4">
    <location>
        <begin position="353"/>
        <end position="374"/>
    </location>
</feature>
<dbReference type="RefSeq" id="WP_324275478.1">
    <property type="nucleotide sequence ID" value="NZ_CP141261.1"/>
</dbReference>
<keyword evidence="4" id="KW-0472">Membrane</keyword>
<evidence type="ECO:0000256" key="3">
    <source>
        <dbReference type="SAM" id="MobiDB-lite"/>
    </source>
</evidence>
<dbReference type="NCBIfam" id="TIGR01167">
    <property type="entry name" value="LPXTG_anchor"/>
    <property type="match status" value="1"/>
</dbReference>
<protein>
    <submittedName>
        <fullName evidence="6">LPXTG cell wall anchor domain-containing protein</fullName>
    </submittedName>
</protein>
<dbReference type="CDD" id="cd00063">
    <property type="entry name" value="FN3"/>
    <property type="match status" value="1"/>
</dbReference>
<reference evidence="6 7" key="1">
    <citation type="submission" date="2023-12" db="EMBL/GenBank/DDBJ databases">
        <title>Blastococcus brunescens sp. nov., an actonobacterium isolated from sandstone collected in sahara desert.</title>
        <authorList>
            <person name="Gtari M."/>
            <person name="Ghodhbane F."/>
        </authorList>
    </citation>
    <scope>NUCLEOTIDE SEQUENCE [LARGE SCALE GENOMIC DNA]</scope>
    <source>
        <strain evidence="6 7">BMG 8361</strain>
    </source>
</reference>
<dbReference type="Gene3D" id="2.60.40.10">
    <property type="entry name" value="Immunoglobulins"/>
    <property type="match status" value="2"/>
</dbReference>
<dbReference type="InterPro" id="IPR036116">
    <property type="entry name" value="FN3_sf"/>
</dbReference>
<proteinExistence type="predicted"/>